<dbReference type="Gene3D" id="1.10.10.10">
    <property type="entry name" value="Winged helix-like DNA-binding domain superfamily/Winged helix DNA-binding domain"/>
    <property type="match status" value="1"/>
</dbReference>
<gene>
    <name evidence="7" type="ORF">LDJ79_21230</name>
</gene>
<keyword evidence="7" id="KW-0808">Transferase</keyword>
<dbReference type="RefSeq" id="WP_225251996.1">
    <property type="nucleotide sequence ID" value="NZ_JAIWIU010000190.1"/>
</dbReference>
<protein>
    <submittedName>
        <fullName evidence="7">PLP-dependent aminotransferase family protein</fullName>
    </submittedName>
</protein>
<dbReference type="InterPro" id="IPR015424">
    <property type="entry name" value="PyrdxlP-dep_Trfase"/>
</dbReference>
<evidence type="ECO:0000256" key="4">
    <source>
        <dbReference type="ARBA" id="ARBA00023125"/>
    </source>
</evidence>
<name>A0ABS7YUH0_9VIBR</name>
<dbReference type="PANTHER" id="PTHR46577">
    <property type="entry name" value="HTH-TYPE TRANSCRIPTIONAL REGULATORY PROTEIN GABR"/>
    <property type="match status" value="1"/>
</dbReference>
<dbReference type="SMART" id="SM00345">
    <property type="entry name" value="HTH_GNTR"/>
    <property type="match status" value="1"/>
</dbReference>
<dbReference type="PROSITE" id="PS50949">
    <property type="entry name" value="HTH_GNTR"/>
    <property type="match status" value="1"/>
</dbReference>
<dbReference type="Gene3D" id="3.90.1150.10">
    <property type="entry name" value="Aspartate Aminotransferase, domain 1"/>
    <property type="match status" value="1"/>
</dbReference>
<evidence type="ECO:0000256" key="2">
    <source>
        <dbReference type="ARBA" id="ARBA00022898"/>
    </source>
</evidence>
<dbReference type="Proteomes" id="UP001199044">
    <property type="component" value="Unassembled WGS sequence"/>
</dbReference>
<dbReference type="Pfam" id="PF00392">
    <property type="entry name" value="GntR"/>
    <property type="match status" value="1"/>
</dbReference>
<keyword evidence="3" id="KW-0805">Transcription regulation</keyword>
<dbReference type="InterPro" id="IPR036390">
    <property type="entry name" value="WH_DNA-bd_sf"/>
</dbReference>
<reference evidence="8" key="1">
    <citation type="submission" date="2023-07" db="EMBL/GenBank/DDBJ databases">
        <title>Molecular identification of indigenous halophilic bacteria isolated from red sea cost, biodegradation of synthetic dyes and assessment of degraded metabolite toxicity.</title>
        <authorList>
            <person name="Chaieb K."/>
            <person name="Altayb H.N."/>
        </authorList>
    </citation>
    <scope>NUCLEOTIDE SEQUENCE [LARGE SCALE GENOMIC DNA]</scope>
    <source>
        <strain evidence="8">K20</strain>
    </source>
</reference>
<keyword evidence="5" id="KW-0804">Transcription</keyword>
<evidence type="ECO:0000313" key="7">
    <source>
        <dbReference type="EMBL" id="MCA2018652.1"/>
    </source>
</evidence>
<comment type="caution">
    <text evidence="7">The sequence shown here is derived from an EMBL/GenBank/DDBJ whole genome shotgun (WGS) entry which is preliminary data.</text>
</comment>
<keyword evidence="4" id="KW-0238">DNA-binding</keyword>
<comment type="similarity">
    <text evidence="1">In the C-terminal section; belongs to the class-I pyridoxal-phosphate-dependent aminotransferase family.</text>
</comment>
<dbReference type="CDD" id="cd00609">
    <property type="entry name" value="AAT_like"/>
    <property type="match status" value="1"/>
</dbReference>
<dbReference type="InterPro" id="IPR004839">
    <property type="entry name" value="Aminotransferase_I/II_large"/>
</dbReference>
<keyword evidence="8" id="KW-1185">Reference proteome</keyword>
<dbReference type="Gene3D" id="3.40.640.10">
    <property type="entry name" value="Type I PLP-dependent aspartate aminotransferase-like (Major domain)"/>
    <property type="match status" value="1"/>
</dbReference>
<sequence>MAKYESLVAQIKHQIESGVWQTGDKLPSLRKQAEQSGMSLMTVLHAYQMLESQGWVTSKSRSGYSIAPRMENVTTSPIKAIRSIESIDINDFIFDVLQATRNPHMVSFGYAYPDPSLYPRQQLNKSLVAAARDLSVSNALDNLPPGNDSLRSIIAKRYAAKGMNISPDEIVITAGALEALSLSLQSVTQPGDWVIVESATFYGALQTLERLGLKALFIQTDPKMGMDLNSLEQALQTHSVKACWMMTNMQNPLGYTLSDEKKRALVELLQRYQVPLIEDDVYSELYNGEELPLPAKAFGHENIMHCSSFSKSLVAGFRIGWVAAGKQALAIQKLQLMTTVTTSVPIQLSLAHYLSTRNYENHLRQLRRKLHLRKQQTVKCLQQHFPSDVLIHVNAGGYFVWVELPKQVDTLKLYHDALAKMITIAPGKMFSSMEEFSHCFRINTSFELTEPRIRAIKMLSSLIQAQLNHA</sequence>
<evidence type="ECO:0000256" key="5">
    <source>
        <dbReference type="ARBA" id="ARBA00023163"/>
    </source>
</evidence>
<dbReference type="SUPFAM" id="SSF53383">
    <property type="entry name" value="PLP-dependent transferases"/>
    <property type="match status" value="1"/>
</dbReference>
<dbReference type="PANTHER" id="PTHR46577:SF2">
    <property type="entry name" value="TRANSCRIPTIONAL REGULATORY PROTEIN"/>
    <property type="match status" value="1"/>
</dbReference>
<feature type="domain" description="HTH gntR-type" evidence="6">
    <location>
        <begin position="1"/>
        <end position="69"/>
    </location>
</feature>
<proteinExistence type="inferred from homology"/>
<dbReference type="CDD" id="cd07377">
    <property type="entry name" value="WHTH_GntR"/>
    <property type="match status" value="1"/>
</dbReference>
<accession>A0ABS7YUH0</accession>
<keyword evidence="7" id="KW-0032">Aminotransferase</keyword>
<organism evidence="7 8">
    <name type="scientific">Vibrio tritonius</name>
    <dbReference type="NCBI Taxonomy" id="1435069"/>
    <lineage>
        <taxon>Bacteria</taxon>
        <taxon>Pseudomonadati</taxon>
        <taxon>Pseudomonadota</taxon>
        <taxon>Gammaproteobacteria</taxon>
        <taxon>Vibrionales</taxon>
        <taxon>Vibrionaceae</taxon>
        <taxon>Vibrio</taxon>
    </lineage>
</organism>
<keyword evidence="2" id="KW-0663">Pyridoxal phosphate</keyword>
<dbReference type="SUPFAM" id="SSF46785">
    <property type="entry name" value="Winged helix' DNA-binding domain"/>
    <property type="match status" value="1"/>
</dbReference>
<dbReference type="InterPro" id="IPR015422">
    <property type="entry name" value="PyrdxlP-dep_Trfase_small"/>
</dbReference>
<dbReference type="EMBL" id="JAIWIU010000190">
    <property type="protein sequence ID" value="MCA2018652.1"/>
    <property type="molecule type" value="Genomic_DNA"/>
</dbReference>
<dbReference type="InterPro" id="IPR036388">
    <property type="entry name" value="WH-like_DNA-bd_sf"/>
</dbReference>
<dbReference type="InterPro" id="IPR015421">
    <property type="entry name" value="PyrdxlP-dep_Trfase_major"/>
</dbReference>
<evidence type="ECO:0000256" key="3">
    <source>
        <dbReference type="ARBA" id="ARBA00023015"/>
    </source>
</evidence>
<evidence type="ECO:0000313" key="8">
    <source>
        <dbReference type="Proteomes" id="UP001199044"/>
    </source>
</evidence>
<evidence type="ECO:0000256" key="1">
    <source>
        <dbReference type="ARBA" id="ARBA00005384"/>
    </source>
</evidence>
<dbReference type="InterPro" id="IPR000524">
    <property type="entry name" value="Tscrpt_reg_HTH_GntR"/>
</dbReference>
<dbReference type="GO" id="GO:0008483">
    <property type="term" value="F:transaminase activity"/>
    <property type="evidence" value="ECO:0007669"/>
    <property type="project" value="UniProtKB-KW"/>
</dbReference>
<evidence type="ECO:0000259" key="6">
    <source>
        <dbReference type="PROSITE" id="PS50949"/>
    </source>
</evidence>
<dbReference type="Pfam" id="PF00155">
    <property type="entry name" value="Aminotran_1_2"/>
    <property type="match status" value="1"/>
</dbReference>
<dbReference type="InterPro" id="IPR051446">
    <property type="entry name" value="HTH_trans_reg/aminotransferase"/>
</dbReference>